<evidence type="ECO:0000256" key="11">
    <source>
        <dbReference type="SAM" id="Coils"/>
    </source>
</evidence>
<keyword evidence="10 13" id="KW-0472">Membrane</keyword>
<reference evidence="14 15" key="1">
    <citation type="submission" date="2023-09" db="EMBL/GenBank/DDBJ databases">
        <authorList>
            <person name="Rey-Velasco X."/>
        </authorList>
    </citation>
    <scope>NUCLEOTIDE SEQUENCE [LARGE SCALE GENOMIC DNA]</scope>
    <source>
        <strain evidence="14 15">F158</strain>
    </source>
</reference>
<dbReference type="InterPro" id="IPR045863">
    <property type="entry name" value="CorA_TM1_TM2"/>
</dbReference>
<dbReference type="CDD" id="cd12833">
    <property type="entry name" value="ZntB-like_1"/>
    <property type="match status" value="1"/>
</dbReference>
<name>A0ABU3DEM7_9RHOB</name>
<keyword evidence="11" id="KW-0175">Coiled coil</keyword>
<proteinExistence type="inferred from homology"/>
<feature type="transmembrane region" description="Helical" evidence="13">
    <location>
        <begin position="280"/>
        <end position="301"/>
    </location>
</feature>
<dbReference type="Pfam" id="PF01544">
    <property type="entry name" value="CorA"/>
    <property type="match status" value="1"/>
</dbReference>
<keyword evidence="7" id="KW-0862">Zinc</keyword>
<feature type="transmembrane region" description="Helical" evidence="13">
    <location>
        <begin position="313"/>
        <end position="333"/>
    </location>
</feature>
<dbReference type="InterPro" id="IPR045861">
    <property type="entry name" value="CorA_cytoplasmic_dom"/>
</dbReference>
<evidence type="ECO:0000256" key="10">
    <source>
        <dbReference type="ARBA" id="ARBA00023136"/>
    </source>
</evidence>
<evidence type="ECO:0000256" key="12">
    <source>
        <dbReference type="SAM" id="MobiDB-lite"/>
    </source>
</evidence>
<dbReference type="SUPFAM" id="SSF143865">
    <property type="entry name" value="CorA soluble domain-like"/>
    <property type="match status" value="1"/>
</dbReference>
<protein>
    <submittedName>
        <fullName evidence="14">Zinc transporter ZntB</fullName>
    </submittedName>
</protein>
<dbReference type="InterPro" id="IPR002523">
    <property type="entry name" value="MgTranspt_CorA/ZnTranspt_ZntB"/>
</dbReference>
<evidence type="ECO:0000256" key="8">
    <source>
        <dbReference type="ARBA" id="ARBA00022989"/>
    </source>
</evidence>
<evidence type="ECO:0000256" key="5">
    <source>
        <dbReference type="ARBA" id="ARBA00022519"/>
    </source>
</evidence>
<comment type="similarity">
    <text evidence="2">Belongs to the CorA metal ion transporter (MIT) (TC 1.A.35) family.</text>
</comment>
<dbReference type="RefSeq" id="WP_311689918.1">
    <property type="nucleotide sequence ID" value="NZ_JAVRHL010000002.1"/>
</dbReference>
<dbReference type="Proteomes" id="UP001265259">
    <property type="component" value="Unassembled WGS sequence"/>
</dbReference>
<organism evidence="14 15">
    <name type="scientific">Tropicimonas omnivorans</name>
    <dbReference type="NCBI Taxonomy" id="3075590"/>
    <lineage>
        <taxon>Bacteria</taxon>
        <taxon>Pseudomonadati</taxon>
        <taxon>Pseudomonadota</taxon>
        <taxon>Alphaproteobacteria</taxon>
        <taxon>Rhodobacterales</taxon>
        <taxon>Roseobacteraceae</taxon>
        <taxon>Tropicimonas</taxon>
    </lineage>
</organism>
<keyword evidence="4" id="KW-1003">Cell membrane</keyword>
<keyword evidence="3" id="KW-0813">Transport</keyword>
<keyword evidence="5" id="KW-0997">Cell inner membrane</keyword>
<dbReference type="Gene3D" id="3.30.460.20">
    <property type="entry name" value="CorA soluble domain-like"/>
    <property type="match status" value="1"/>
</dbReference>
<keyword evidence="8 13" id="KW-1133">Transmembrane helix</keyword>
<evidence type="ECO:0000256" key="4">
    <source>
        <dbReference type="ARBA" id="ARBA00022475"/>
    </source>
</evidence>
<evidence type="ECO:0000256" key="6">
    <source>
        <dbReference type="ARBA" id="ARBA00022692"/>
    </source>
</evidence>
<evidence type="ECO:0000256" key="13">
    <source>
        <dbReference type="SAM" id="Phobius"/>
    </source>
</evidence>
<keyword evidence="15" id="KW-1185">Reference proteome</keyword>
<evidence type="ECO:0000256" key="9">
    <source>
        <dbReference type="ARBA" id="ARBA00023065"/>
    </source>
</evidence>
<dbReference type="PANTHER" id="PTHR46494">
    <property type="entry name" value="CORA FAMILY METAL ION TRANSPORTER (EUROFUNG)"/>
    <property type="match status" value="1"/>
</dbReference>
<feature type="region of interest" description="Disordered" evidence="12">
    <location>
        <begin position="1"/>
        <end position="20"/>
    </location>
</feature>
<comment type="caution">
    <text evidence="14">The sequence shown here is derived from an EMBL/GenBank/DDBJ whole genome shotgun (WGS) entry which is preliminary data.</text>
</comment>
<keyword evidence="6 13" id="KW-0812">Transmembrane</keyword>
<feature type="coiled-coil region" evidence="11">
    <location>
        <begin position="239"/>
        <end position="273"/>
    </location>
</feature>
<evidence type="ECO:0000313" key="15">
    <source>
        <dbReference type="Proteomes" id="UP001265259"/>
    </source>
</evidence>
<evidence type="ECO:0000256" key="3">
    <source>
        <dbReference type="ARBA" id="ARBA00022448"/>
    </source>
</evidence>
<gene>
    <name evidence="14" type="ORF">RM543_05550</name>
</gene>
<sequence length="357" mass="39025">MESPDLESAPAALPPDESTPALVAYHLARNGKGEPLGPIAPGEPPEEGGGFLWIHMFRDSPAGQGWLHGASLVPVVFNALTADETRPRCTVHDGGVILNLRGVNLNPGAEPEDMVSIRLWIQGTRVVSVVRNPLAAVLDIRDEIARGQGPVTPGDLVARLALRLADRTEPIVTHLNERIDTLEEEMLFGGTENVSRHELGDIRAMSIQMRRYMFPQRDALSTFEIEDLTWLTKADRVRLREATERVTRLGEELDAIRERAQVVQDQLMDARSEQMNHQMLVLSVVAAIFLPLGFITGLLGINVGGMPGVESPAAFWIVCLILAVTCAGQLILFRQMGLLGRRKRKRGAGPALADDPS</sequence>
<dbReference type="EMBL" id="JAVRHL010000002">
    <property type="protein sequence ID" value="MDT0682140.1"/>
    <property type="molecule type" value="Genomic_DNA"/>
</dbReference>
<keyword evidence="9" id="KW-0406">Ion transport</keyword>
<dbReference type="SUPFAM" id="SSF144083">
    <property type="entry name" value="Magnesium transport protein CorA, transmembrane region"/>
    <property type="match status" value="1"/>
</dbReference>
<evidence type="ECO:0000256" key="7">
    <source>
        <dbReference type="ARBA" id="ARBA00022833"/>
    </source>
</evidence>
<dbReference type="PANTHER" id="PTHR46494:SF3">
    <property type="entry name" value="ZINC TRANSPORT PROTEIN ZNTB"/>
    <property type="match status" value="1"/>
</dbReference>
<accession>A0ABU3DEM7</accession>
<comment type="subcellular location">
    <subcellularLocation>
        <location evidence="1">Cell membrane</location>
        <topology evidence="1">Multi-pass membrane protein</topology>
    </subcellularLocation>
</comment>
<evidence type="ECO:0000256" key="1">
    <source>
        <dbReference type="ARBA" id="ARBA00004651"/>
    </source>
</evidence>
<evidence type="ECO:0000256" key="2">
    <source>
        <dbReference type="ARBA" id="ARBA00009765"/>
    </source>
</evidence>
<evidence type="ECO:0000313" key="14">
    <source>
        <dbReference type="EMBL" id="MDT0682140.1"/>
    </source>
</evidence>
<dbReference type="Gene3D" id="1.20.58.340">
    <property type="entry name" value="Magnesium transport protein CorA, transmembrane region"/>
    <property type="match status" value="2"/>
</dbReference>